<organism evidence="1 2">
    <name type="scientific">Cafeteria roenbergensis virus (strain BV-PW1)</name>
    <name type="common">CroV</name>
    <dbReference type="NCBI Taxonomy" id="693272"/>
    <lineage>
        <taxon>Viruses</taxon>
        <taxon>Varidnaviria</taxon>
        <taxon>Bamfordvirae</taxon>
        <taxon>Nucleocytoviricota</taxon>
        <taxon>Megaviricetes</taxon>
        <taxon>Imitervirales</taxon>
        <taxon>Mimiviridae</taxon>
        <taxon>Aliimimivirinae</taxon>
        <taxon>Rheavirus</taxon>
        <taxon>Rheavirus sinusmexicani</taxon>
    </lineage>
</organism>
<accession>E3T521</accession>
<dbReference type="KEGG" id="vg:9887653"/>
<sequence length="86" mass="10393">MILYEDNIKIGQHQLHFAKLYLNKVNIGYCPDIIIGEKINYPEEYLKYCSRKGTWIKPEDIKMIKCNKIINYFKLFNLIDYLKILF</sequence>
<proteinExistence type="predicted"/>
<organismHost>
    <name type="scientific">Cafeteria roenbergensis</name>
    <name type="common">Marine flagellate</name>
    <dbReference type="NCBI Taxonomy" id="33653"/>
</organismHost>
<reference evidence="1 2" key="1">
    <citation type="journal article" date="2010" name="Proc. Natl. Acad. Sci. U.S.A.">
        <title>Giant virus with a remarkable complement of genes infects marine zooplankton.</title>
        <authorList>
            <person name="Fischer M.G."/>
            <person name="Allen M.J."/>
            <person name="Wilson W.H."/>
            <person name="Suttle C.A."/>
        </authorList>
    </citation>
    <scope>NUCLEOTIDE SEQUENCE [LARGE SCALE GENOMIC DNA]</scope>
    <source>
        <strain evidence="1 2">BV-PW1</strain>
    </source>
</reference>
<dbReference type="EMBL" id="GU244497">
    <property type="protein sequence ID" value="ADO67284.1"/>
    <property type="molecule type" value="Genomic_DNA"/>
</dbReference>
<protein>
    <submittedName>
        <fullName evidence="1">Uncharacterized protein</fullName>
    </submittedName>
</protein>
<gene>
    <name evidence="1" type="ORF">crov251</name>
</gene>
<evidence type="ECO:0000313" key="1">
    <source>
        <dbReference type="EMBL" id="ADO67284.1"/>
    </source>
</evidence>
<dbReference type="RefSeq" id="YP_003969883.1">
    <property type="nucleotide sequence ID" value="NC_014637.1"/>
</dbReference>
<evidence type="ECO:0000313" key="2">
    <source>
        <dbReference type="Proteomes" id="UP000029781"/>
    </source>
</evidence>
<name>E3T521_CROVB</name>
<dbReference type="GeneID" id="9887653"/>
<keyword evidence="2" id="KW-1185">Reference proteome</keyword>
<dbReference type="Proteomes" id="UP000029781">
    <property type="component" value="Segment"/>
</dbReference>